<dbReference type="InterPro" id="IPR041522">
    <property type="entry name" value="CdaR_GGDEF"/>
</dbReference>
<reference evidence="5" key="1">
    <citation type="submission" date="2022-05" db="EMBL/GenBank/DDBJ databases">
        <title>Jatrophihabitans sp. SB3-54 whole genome sequence.</title>
        <authorList>
            <person name="Suh M.K."/>
            <person name="Eom M.K."/>
            <person name="Kim J.S."/>
            <person name="Kim H.S."/>
            <person name="Do H.E."/>
            <person name="Shin Y.K."/>
            <person name="Lee J.-S."/>
        </authorList>
    </citation>
    <scope>NUCLEOTIDE SEQUENCE</scope>
    <source>
        <strain evidence="5">SB3-54</strain>
    </source>
</reference>
<keyword evidence="6" id="KW-1185">Reference proteome</keyword>
<name>A0ABY7K0S0_9ACTN</name>
<evidence type="ECO:0000256" key="2">
    <source>
        <dbReference type="SAM" id="MobiDB-lite"/>
    </source>
</evidence>
<evidence type="ECO:0000259" key="4">
    <source>
        <dbReference type="Pfam" id="PF17853"/>
    </source>
</evidence>
<dbReference type="InterPro" id="IPR051448">
    <property type="entry name" value="CdaR-like_regulators"/>
</dbReference>
<feature type="region of interest" description="Disordered" evidence="2">
    <location>
        <begin position="1"/>
        <end position="23"/>
    </location>
</feature>
<dbReference type="PANTHER" id="PTHR33744:SF1">
    <property type="entry name" value="DNA-BINDING TRANSCRIPTIONAL ACTIVATOR ADER"/>
    <property type="match status" value="1"/>
</dbReference>
<dbReference type="InterPro" id="IPR042070">
    <property type="entry name" value="PucR_C-HTH_sf"/>
</dbReference>
<feature type="domain" description="PucR C-terminal helix-turn-helix" evidence="3">
    <location>
        <begin position="503"/>
        <end position="556"/>
    </location>
</feature>
<gene>
    <name evidence="5" type="ORF">M6B22_05735</name>
</gene>
<proteinExistence type="inferred from homology"/>
<dbReference type="PANTHER" id="PTHR33744">
    <property type="entry name" value="CARBOHYDRATE DIACID REGULATOR"/>
    <property type="match status" value="1"/>
</dbReference>
<dbReference type="Pfam" id="PF13556">
    <property type="entry name" value="HTH_30"/>
    <property type="match status" value="1"/>
</dbReference>
<dbReference type="Gene3D" id="1.10.10.2840">
    <property type="entry name" value="PucR C-terminal helix-turn-helix domain"/>
    <property type="match status" value="1"/>
</dbReference>
<evidence type="ECO:0000313" key="5">
    <source>
        <dbReference type="EMBL" id="WAX58264.1"/>
    </source>
</evidence>
<evidence type="ECO:0000256" key="1">
    <source>
        <dbReference type="ARBA" id="ARBA00006754"/>
    </source>
</evidence>
<evidence type="ECO:0000259" key="3">
    <source>
        <dbReference type="Pfam" id="PF13556"/>
    </source>
</evidence>
<dbReference type="Pfam" id="PF17853">
    <property type="entry name" value="GGDEF_2"/>
    <property type="match status" value="1"/>
</dbReference>
<accession>A0ABY7K0S0</accession>
<comment type="similarity">
    <text evidence="1">Belongs to the CdaR family.</text>
</comment>
<dbReference type="InterPro" id="IPR025736">
    <property type="entry name" value="PucR_C-HTH_dom"/>
</dbReference>
<feature type="domain" description="CdaR GGDEF-like" evidence="4">
    <location>
        <begin position="310"/>
        <end position="446"/>
    </location>
</feature>
<evidence type="ECO:0000313" key="6">
    <source>
        <dbReference type="Proteomes" id="UP001164693"/>
    </source>
</evidence>
<dbReference type="RefSeq" id="WP_269444813.1">
    <property type="nucleotide sequence ID" value="NZ_CP097463.1"/>
</dbReference>
<protein>
    <submittedName>
        <fullName evidence="5">Helix-turn-helix domain-containing protein</fullName>
    </submittedName>
</protein>
<sequence>MTALSTPASGVLDTQGGGGSAQADDEQLTVAALLQERMMRSAASALSDAEFAGRVIAWCLPWEQALASNDALTDVLVYAAAGQVDEAELRTLARRRAVAVVAAGAAQTTLDGPVPVLAVADRISYRDVNHLVASLVLARETHSLRYGITVHRVLAELLYRGAGLDALCHQMSRLSGCAAAILDPQFRVLAFEQARDRTLEPAAVAAAFRETNPTTPENDEVSATPRVCALQIESAPSTGVVNAILLAGRHDGWVMVIEPGDDPHPKDIAQHRVIVDQAAMIVGTELLRMRSVEEAEERARGDFVHALLHGRFATQHDLEARSAHYDVPINGTFGVVVAGHLSAADGTESLNALFQLARDAARLAPDPGNRTLATVVGNVLAVIRQVDSRPGSDSPDAAAKALAQYAHTLEQELARRIRHPVAVGYGRTVRGADHVMDSYREARLALGLHHKLGMSESCGFQELRVYAILSELASNPQAKAFTADILGPLRAQRHAGADLEQAVMTYIDAGGNLNAAARTLHIHRNTMLYKLERASRVLQLDLRQAEHQFTVWLAHKLDILAETTTAVDRDLHPA</sequence>
<dbReference type="Proteomes" id="UP001164693">
    <property type="component" value="Chromosome"/>
</dbReference>
<organism evidence="5 6">
    <name type="scientific">Jatrophihabitans cynanchi</name>
    <dbReference type="NCBI Taxonomy" id="2944128"/>
    <lineage>
        <taxon>Bacteria</taxon>
        <taxon>Bacillati</taxon>
        <taxon>Actinomycetota</taxon>
        <taxon>Actinomycetes</taxon>
        <taxon>Jatrophihabitantales</taxon>
        <taxon>Jatrophihabitantaceae</taxon>
        <taxon>Jatrophihabitans</taxon>
    </lineage>
</organism>
<dbReference type="EMBL" id="CP097463">
    <property type="protein sequence ID" value="WAX58264.1"/>
    <property type="molecule type" value="Genomic_DNA"/>
</dbReference>